<evidence type="ECO:0000256" key="4">
    <source>
        <dbReference type="ARBA" id="ARBA00022679"/>
    </source>
</evidence>
<comment type="cofactor">
    <cofactor evidence="1 6">
        <name>pyridoxal 5'-phosphate</name>
        <dbReference type="ChEBI" id="CHEBI:597326"/>
    </cofactor>
</comment>
<evidence type="ECO:0000256" key="3">
    <source>
        <dbReference type="ARBA" id="ARBA00022576"/>
    </source>
</evidence>
<sequence>MDIMNKEIYKDTGSGLFPDDQIVIDSTGYAVADYSDESGLFGLRESYVYSQHNNCLSPDNVLVTSGVKESLLLIALYSQGKRNLIGIPEIAWPGYAKVFGGLGYELTFYKHDCITSITEATKSCSMVVLNNPHNPTGVTLNKHDIETISEKARSNNCLLVIDECLLHYSLGSSERTFLDNDNTHTLVVDSISKWGGMPGLRVGFINAHTTLIRDLVNVKSDFINPVSSIAQIVASRNMSKMSNWALKEKETSQSIINLMGRLVEKEDYEVIGTLTQYMWIKSNKAKADDFLTFNGHTFEIINGQHFGANKRYARFNYRQCARVLNGH</sequence>
<dbReference type="InterPro" id="IPR015424">
    <property type="entry name" value="PyrdxlP-dep_Trfase"/>
</dbReference>
<dbReference type="PROSITE" id="PS00105">
    <property type="entry name" value="AA_TRANSFER_CLASS_1"/>
    <property type="match status" value="1"/>
</dbReference>
<dbReference type="CDD" id="cd00609">
    <property type="entry name" value="AAT_like"/>
    <property type="match status" value="1"/>
</dbReference>
<evidence type="ECO:0000256" key="6">
    <source>
        <dbReference type="RuleBase" id="RU000481"/>
    </source>
</evidence>
<comment type="caution">
    <text evidence="8">The sequence shown here is derived from an EMBL/GenBank/DDBJ whole genome shotgun (WGS) entry which is preliminary data.</text>
</comment>
<evidence type="ECO:0000313" key="9">
    <source>
        <dbReference type="Proteomes" id="UP000626148"/>
    </source>
</evidence>
<dbReference type="PANTHER" id="PTHR46383:SF1">
    <property type="entry name" value="ASPARTATE AMINOTRANSFERASE"/>
    <property type="match status" value="1"/>
</dbReference>
<dbReference type="InterPro" id="IPR015421">
    <property type="entry name" value="PyrdxlP-dep_Trfase_major"/>
</dbReference>
<protein>
    <recommendedName>
        <fullName evidence="6">Aminotransferase</fullName>
        <ecNumber evidence="6">2.6.1.-</ecNumber>
    </recommendedName>
</protein>
<accession>A0A918KC24</accession>
<keyword evidence="5" id="KW-0663">Pyridoxal phosphate</keyword>
<evidence type="ECO:0000256" key="2">
    <source>
        <dbReference type="ARBA" id="ARBA00007441"/>
    </source>
</evidence>
<keyword evidence="9" id="KW-1185">Reference proteome</keyword>
<dbReference type="EMBL" id="BMXR01000006">
    <property type="protein sequence ID" value="GGX57593.1"/>
    <property type="molecule type" value="Genomic_DNA"/>
</dbReference>
<proteinExistence type="inferred from homology"/>
<dbReference type="InterPro" id="IPR050596">
    <property type="entry name" value="AspAT/PAT-like"/>
</dbReference>
<dbReference type="Proteomes" id="UP000626148">
    <property type="component" value="Unassembled WGS sequence"/>
</dbReference>
<organism evidence="8 9">
    <name type="scientific">Saccharospirillum salsuginis</name>
    <dbReference type="NCBI Taxonomy" id="418750"/>
    <lineage>
        <taxon>Bacteria</taxon>
        <taxon>Pseudomonadati</taxon>
        <taxon>Pseudomonadota</taxon>
        <taxon>Gammaproteobacteria</taxon>
        <taxon>Oceanospirillales</taxon>
        <taxon>Saccharospirillaceae</taxon>
        <taxon>Saccharospirillum</taxon>
    </lineage>
</organism>
<evidence type="ECO:0000256" key="1">
    <source>
        <dbReference type="ARBA" id="ARBA00001933"/>
    </source>
</evidence>
<reference evidence="8" key="1">
    <citation type="journal article" date="2014" name="Int. J. Syst. Evol. Microbiol.">
        <title>Complete genome sequence of Corynebacterium casei LMG S-19264T (=DSM 44701T), isolated from a smear-ripened cheese.</title>
        <authorList>
            <consortium name="US DOE Joint Genome Institute (JGI-PGF)"/>
            <person name="Walter F."/>
            <person name="Albersmeier A."/>
            <person name="Kalinowski J."/>
            <person name="Ruckert C."/>
        </authorList>
    </citation>
    <scope>NUCLEOTIDE SEQUENCE</scope>
    <source>
        <strain evidence="8">KCTC 22169</strain>
    </source>
</reference>
<dbReference type="GO" id="GO:0030170">
    <property type="term" value="F:pyridoxal phosphate binding"/>
    <property type="evidence" value="ECO:0007669"/>
    <property type="project" value="InterPro"/>
</dbReference>
<dbReference type="InterPro" id="IPR004838">
    <property type="entry name" value="NHTrfase_class1_PyrdxlP-BS"/>
</dbReference>
<gene>
    <name evidence="8" type="ORF">GCM10007392_26480</name>
</gene>
<evidence type="ECO:0000256" key="5">
    <source>
        <dbReference type="ARBA" id="ARBA00022898"/>
    </source>
</evidence>
<comment type="similarity">
    <text evidence="2 6">Belongs to the class-I pyridoxal-phosphate-dependent aminotransferase family.</text>
</comment>
<dbReference type="PANTHER" id="PTHR46383">
    <property type="entry name" value="ASPARTATE AMINOTRANSFERASE"/>
    <property type="match status" value="1"/>
</dbReference>
<dbReference type="InterPro" id="IPR004839">
    <property type="entry name" value="Aminotransferase_I/II_large"/>
</dbReference>
<dbReference type="GO" id="GO:0008483">
    <property type="term" value="F:transaminase activity"/>
    <property type="evidence" value="ECO:0007669"/>
    <property type="project" value="UniProtKB-KW"/>
</dbReference>
<name>A0A918KC24_9GAMM</name>
<evidence type="ECO:0000259" key="7">
    <source>
        <dbReference type="Pfam" id="PF00155"/>
    </source>
</evidence>
<dbReference type="GO" id="GO:0006520">
    <property type="term" value="P:amino acid metabolic process"/>
    <property type="evidence" value="ECO:0007669"/>
    <property type="project" value="InterPro"/>
</dbReference>
<dbReference type="AlphaFoldDB" id="A0A918KC24"/>
<dbReference type="Gene3D" id="3.40.640.10">
    <property type="entry name" value="Type I PLP-dependent aspartate aminotransferase-like (Major domain)"/>
    <property type="match status" value="1"/>
</dbReference>
<dbReference type="SUPFAM" id="SSF53383">
    <property type="entry name" value="PLP-dependent transferases"/>
    <property type="match status" value="1"/>
</dbReference>
<reference evidence="8" key="2">
    <citation type="submission" date="2020-09" db="EMBL/GenBank/DDBJ databases">
        <authorList>
            <person name="Sun Q."/>
            <person name="Kim S."/>
        </authorList>
    </citation>
    <scope>NUCLEOTIDE SEQUENCE</scope>
    <source>
        <strain evidence="8">KCTC 22169</strain>
    </source>
</reference>
<keyword evidence="3 6" id="KW-0032">Aminotransferase</keyword>
<evidence type="ECO:0000313" key="8">
    <source>
        <dbReference type="EMBL" id="GGX57593.1"/>
    </source>
</evidence>
<feature type="domain" description="Aminotransferase class I/classII large" evidence="7">
    <location>
        <begin position="55"/>
        <end position="265"/>
    </location>
</feature>
<dbReference type="Pfam" id="PF00155">
    <property type="entry name" value="Aminotran_1_2"/>
    <property type="match status" value="1"/>
</dbReference>
<dbReference type="EC" id="2.6.1.-" evidence="6"/>
<keyword evidence="4 6" id="KW-0808">Transferase</keyword>